<protein>
    <submittedName>
        <fullName evidence="1">Uncharacterized protein</fullName>
    </submittedName>
</protein>
<proteinExistence type="predicted"/>
<keyword evidence="2" id="KW-1185">Reference proteome</keyword>
<dbReference type="AlphaFoldDB" id="A0A0C4Y7D0"/>
<evidence type="ECO:0000313" key="2">
    <source>
        <dbReference type="Proteomes" id="UP000031843"/>
    </source>
</evidence>
<name>A0A0C4Y7D0_9BURK</name>
<dbReference type="RefSeq" id="WP_043350450.1">
    <property type="nucleotide sequence ID" value="NZ_CP010536.1"/>
</dbReference>
<reference evidence="1 2" key="1">
    <citation type="journal article" date="2015" name="Genome Announc.">
        <title>Complete Genome Sequence of Cupriavidus basilensis 4G11, Isolated from the Oak Ridge Field Research Center Site.</title>
        <authorList>
            <person name="Ray J."/>
            <person name="Waters R.J."/>
            <person name="Skerker J.M."/>
            <person name="Kuehl J.V."/>
            <person name="Price M.N."/>
            <person name="Huang J."/>
            <person name="Chakraborty R."/>
            <person name="Arkin A.P."/>
            <person name="Deutschbauer A."/>
        </authorList>
    </citation>
    <scope>NUCLEOTIDE SEQUENCE [LARGE SCALE GENOMIC DNA]</scope>
    <source>
        <strain evidence="1">4G11</strain>
    </source>
</reference>
<dbReference type="OrthoDB" id="8994871at2"/>
<dbReference type="Proteomes" id="UP000031843">
    <property type="component" value="Chromosome main"/>
</dbReference>
<dbReference type="EMBL" id="CP010536">
    <property type="protein sequence ID" value="AJG21322.1"/>
    <property type="molecule type" value="Genomic_DNA"/>
</dbReference>
<dbReference type="KEGG" id="cbw:RR42_m3972"/>
<gene>
    <name evidence="1" type="ORF">RR42_m3972</name>
</gene>
<evidence type="ECO:0000313" key="1">
    <source>
        <dbReference type="EMBL" id="AJG21322.1"/>
    </source>
</evidence>
<accession>A0A0C4Y7D0</accession>
<organism evidence="1 2">
    <name type="scientific">Cupriavidus basilensis</name>
    <dbReference type="NCBI Taxonomy" id="68895"/>
    <lineage>
        <taxon>Bacteria</taxon>
        <taxon>Pseudomonadati</taxon>
        <taxon>Pseudomonadota</taxon>
        <taxon>Betaproteobacteria</taxon>
        <taxon>Burkholderiales</taxon>
        <taxon>Burkholderiaceae</taxon>
        <taxon>Cupriavidus</taxon>
    </lineage>
</organism>
<sequence>MALPNTPFRPCGHVLHTRPALFVLINYAPGEGQPDWCNASCEFVEEGNADAGSALAVHISPFDALLNAAFVSSPGKPYHVVHAAVFDPRTLIRDSGGKLHINLHCGWAASDGRIVVRRKGALASVCMVQTDEIPPAQHDAIELEIDQQGIARYERLREHAGLFAHADSHSLIETWTEQQRHQAVALAIQRMPETVCVGAQINQVALYDPEAAQWHFVPIEVFFDKPDRKAVA</sequence>